<dbReference type="PROSITE" id="PS50090">
    <property type="entry name" value="MYB_LIKE"/>
    <property type="match status" value="4"/>
</dbReference>
<dbReference type="CDD" id="cd00167">
    <property type="entry name" value="SANT"/>
    <property type="match status" value="4"/>
</dbReference>
<reference evidence="10" key="1">
    <citation type="submission" date="2023-05" db="EMBL/GenBank/DDBJ databases">
        <title>High-quality long-read genome of Scophthalmus maximus.</title>
        <authorList>
            <person name="Lien S."/>
            <person name="Martinez P."/>
        </authorList>
    </citation>
    <scope>NUCLEOTIDE SEQUENCE [LARGE SCALE GENOMIC DNA]</scope>
</reference>
<feature type="region of interest" description="Disordered" evidence="6">
    <location>
        <begin position="27"/>
        <end position="52"/>
    </location>
</feature>
<keyword evidence="2" id="KW-0238">DNA-binding</keyword>
<dbReference type="InterPro" id="IPR051575">
    <property type="entry name" value="Myb-like_DNA-bd"/>
</dbReference>
<dbReference type="Pfam" id="PF00249">
    <property type="entry name" value="Myb_DNA-binding"/>
    <property type="match status" value="2"/>
</dbReference>
<feature type="region of interest" description="Disordered" evidence="6">
    <location>
        <begin position="688"/>
        <end position="708"/>
    </location>
</feature>
<feature type="domain" description="SANT" evidence="8">
    <location>
        <begin position="424"/>
        <end position="468"/>
    </location>
</feature>
<feature type="coiled-coil region" evidence="5">
    <location>
        <begin position="245"/>
        <end position="272"/>
    </location>
</feature>
<feature type="compositionally biased region" description="Basic and acidic residues" evidence="6">
    <location>
        <begin position="931"/>
        <end position="941"/>
    </location>
</feature>
<organism evidence="10 11">
    <name type="scientific">Scophthalmus maximus</name>
    <name type="common">Turbot</name>
    <name type="synonym">Psetta maxima</name>
    <dbReference type="NCBI Taxonomy" id="52904"/>
    <lineage>
        <taxon>Eukaryota</taxon>
        <taxon>Metazoa</taxon>
        <taxon>Chordata</taxon>
        <taxon>Craniata</taxon>
        <taxon>Vertebrata</taxon>
        <taxon>Euteleostomi</taxon>
        <taxon>Actinopterygii</taxon>
        <taxon>Neopterygii</taxon>
        <taxon>Teleostei</taxon>
        <taxon>Neoteleostei</taxon>
        <taxon>Acanthomorphata</taxon>
        <taxon>Carangaria</taxon>
        <taxon>Pleuronectiformes</taxon>
        <taxon>Pleuronectoidei</taxon>
        <taxon>Scophthalmidae</taxon>
        <taxon>Scophthalmus</taxon>
    </lineage>
</organism>
<feature type="coiled-coil region" evidence="5">
    <location>
        <begin position="821"/>
        <end position="862"/>
    </location>
</feature>
<evidence type="ECO:0008006" key="12">
    <source>
        <dbReference type="Google" id="ProtNLM"/>
    </source>
</evidence>
<name>A0A8D3B547_SCOMX</name>
<dbReference type="GO" id="GO:0001006">
    <property type="term" value="F:RNA polymerase III type 3 promoter sequence-specific DNA binding"/>
    <property type="evidence" value="ECO:0007669"/>
    <property type="project" value="TreeGrafter"/>
</dbReference>
<feature type="compositionally biased region" description="Pro residues" evidence="6">
    <location>
        <begin position="975"/>
        <end position="999"/>
    </location>
</feature>
<evidence type="ECO:0000256" key="6">
    <source>
        <dbReference type="SAM" id="MobiDB-lite"/>
    </source>
</evidence>
<evidence type="ECO:0000256" key="5">
    <source>
        <dbReference type="SAM" id="Coils"/>
    </source>
</evidence>
<feature type="domain" description="Myb-like" evidence="7">
    <location>
        <begin position="473"/>
        <end position="524"/>
    </location>
</feature>
<dbReference type="SMART" id="SM00717">
    <property type="entry name" value="SANT"/>
    <property type="match status" value="5"/>
</dbReference>
<evidence type="ECO:0000259" key="7">
    <source>
        <dbReference type="PROSITE" id="PS50090"/>
    </source>
</evidence>
<dbReference type="Proteomes" id="UP000694558">
    <property type="component" value="Chromosome 9"/>
</dbReference>
<dbReference type="PANTHER" id="PTHR46621">
    <property type="entry name" value="SNRNA-ACTIVATING PROTEIN COMPLEX SUBUNIT 4"/>
    <property type="match status" value="1"/>
</dbReference>
<dbReference type="GeneTree" id="ENSGT00940000160404"/>
<dbReference type="Gene3D" id="1.10.10.60">
    <property type="entry name" value="Homeodomain-like"/>
    <property type="match status" value="4"/>
</dbReference>
<dbReference type="InterPro" id="IPR017930">
    <property type="entry name" value="Myb_dom"/>
</dbReference>
<dbReference type="GO" id="GO:0042796">
    <property type="term" value="P:snRNA transcription by RNA polymerase III"/>
    <property type="evidence" value="ECO:0007669"/>
    <property type="project" value="TreeGrafter"/>
</dbReference>
<protein>
    <recommendedName>
        <fullName evidence="12">snRNA-activating protein complex subunit 4</fullName>
    </recommendedName>
</protein>
<feature type="region of interest" description="Disordered" evidence="6">
    <location>
        <begin position="931"/>
        <end position="1114"/>
    </location>
</feature>
<feature type="region of interest" description="Disordered" evidence="6">
    <location>
        <begin position="1301"/>
        <end position="1357"/>
    </location>
</feature>
<feature type="compositionally biased region" description="Basic and acidic residues" evidence="6">
    <location>
        <begin position="576"/>
        <end position="593"/>
    </location>
</feature>
<feature type="domain" description="Myb-like" evidence="7">
    <location>
        <begin position="313"/>
        <end position="365"/>
    </location>
</feature>
<keyword evidence="1" id="KW-0805">Transcription regulation</keyword>
<dbReference type="InterPro" id="IPR001005">
    <property type="entry name" value="SANT/Myb"/>
</dbReference>
<feature type="domain" description="Myb-like" evidence="7">
    <location>
        <begin position="366"/>
        <end position="420"/>
    </location>
</feature>
<feature type="domain" description="Myb-like" evidence="7">
    <location>
        <begin position="421"/>
        <end position="472"/>
    </location>
</feature>
<feature type="compositionally biased region" description="Acidic residues" evidence="6">
    <location>
        <begin position="548"/>
        <end position="575"/>
    </location>
</feature>
<dbReference type="SUPFAM" id="SSF46689">
    <property type="entry name" value="Homeodomain-like"/>
    <property type="match status" value="3"/>
</dbReference>
<dbReference type="GO" id="GO:0000978">
    <property type="term" value="F:RNA polymerase II cis-regulatory region sequence-specific DNA binding"/>
    <property type="evidence" value="ECO:0007669"/>
    <property type="project" value="TreeGrafter"/>
</dbReference>
<sequence>MSVSLSEERDRIQRQVEELEQSLSVTHGDLQLLSSETDDESGSDDTEVRQSAAGLLSQREKIKRDIENLENVLRPHSPVCVSDDDSSSSSSDESELGLSLSVDSCLQMNLVYQQVLQETLGQLETLLSHNHRQQKELVSQMSGPIKEPRQQTAPSSYQLPINMYLGRFLKPYFKDKLTGLGPPANQETREKTSRMTGCLDDKKVKTKRWESWQKTLLIHAVSRDGLRRLIQPKLSRVDYLSLKLSSAEETDRQQLREQIDRLEREIDLLRGKKGEELIGDRYEEHDWQKISNIDFEGTKEADDVRSFWQNFLHPSIRKCPWSRDEVQVLRDESQRHKDRHWEGIAHNLGTGRTAFMCLQTFQRFVSTSLRRSTWTPDEDDLLRMLVDKMRIGNFIPYTQMSYFMEGRNPAQLIYRWNQVLDPSLKKGPWTKDEDELLLQAVSHHGEKNWWKIRLEVPGRTDSSCRDRYQDCLKSGRKRGAFDEQERNLLLLLVQKHGVGRWAKIAAEIPHRYDAQCLREWRKVSRPRPCPPQRGGEKKKRTRRKMKPEEEEEEEEKVSSEEEQEEIVVEYMDSDEDEKKNEKKEGEEAELQRPEEEEEEHYDFPPMKEWIPQDKAEHFTFLSFRPVQLPSSSGRGRVRSTVVGEFGRSVVVGPNPRALQGEERHQSRTMMMVSPDQLQAHLLRQAARCENQSPRPKGKPSGSGPGTGLSYRLQAALTPWIGNLLIPTETRLTVADALRERAEKTPLPSTPVFLLLLQSLSVDTLGCRDMIERRRSQVVSLTLPTHPSPLRRRNPKTIAGILQQRKEQREVVLQQEVILKQLQVLKQQQQQQQQYQQQYQQQQQQLQQQKQQQQQQKQLLLRHQVRPQQLVRLQHLQNCPRRLQMRPRMSPMSFPHAASCPLPLQHSAPPTLCTPAVGDGVDETRSHVMEIRGRRHATEVKAEATPPVPSSSLITFPPPSSSQIMSPPLSSSLITSPPPSSSLITSPPPSSSLITSPPPSSSRITSPVNDHDYAIGPYLTLSQPSPAPKQLNPVHCELNSSKESPPKNHSRGRKRVRGEEQDPVGGASAGVVQEGKRVRKPTQKARELQEDADAKAKVKKKRMSSPGKSRPEGGAVALPWLGLLPGQSMWVMTPAGLVQLAEAPPQGLRLALVPCPSVPPPLPTPPLRFTSVIQKPVAPVPLPAPPTCHYMPVPQTVVLPPVPHPLPPCPPQPPPTLFLPHKVMVRVDQSEAPPLRREALTFDPSLMFLEPQEAVCDWLSGRGGVVVPGAGVALPYLPPFVSSLTAFSSLLRVKKSLTKSSLQLLRHHPGTKTRTRTRPDSPPPSDLPDSTSDLRPASDQPGSTPLPAAPVGPDEDEEELVVEVRQLVTERFSGNPAYQLLKARFLSCFTVPALLATIQPVAKKTGVCQANQEEEEEELKNIRARGRQRRAERSLLLCDASGAPANHFSGIINTDGPDRTGPDHHCPIKNLDVQMS</sequence>
<dbReference type="InterPro" id="IPR009057">
    <property type="entry name" value="Homeodomain-like_sf"/>
</dbReference>
<evidence type="ECO:0000256" key="2">
    <source>
        <dbReference type="ARBA" id="ARBA00023125"/>
    </source>
</evidence>
<evidence type="ECO:0000259" key="8">
    <source>
        <dbReference type="PROSITE" id="PS51293"/>
    </source>
</evidence>
<dbReference type="PROSITE" id="PS51293">
    <property type="entry name" value="SANT"/>
    <property type="match status" value="1"/>
</dbReference>
<dbReference type="OMA" id="CACIERT"/>
<dbReference type="InterPro" id="IPR017884">
    <property type="entry name" value="SANT_dom"/>
</dbReference>
<feature type="domain" description="HTH myb-type" evidence="9">
    <location>
        <begin position="477"/>
        <end position="528"/>
    </location>
</feature>
<feature type="compositionally biased region" description="Basic and acidic residues" evidence="6">
    <location>
        <begin position="1083"/>
        <end position="1095"/>
    </location>
</feature>
<keyword evidence="4" id="KW-0539">Nucleus</keyword>
<evidence type="ECO:0000256" key="4">
    <source>
        <dbReference type="ARBA" id="ARBA00023242"/>
    </source>
</evidence>
<dbReference type="GO" id="GO:0019185">
    <property type="term" value="C:snRNA-activating protein complex"/>
    <property type="evidence" value="ECO:0007669"/>
    <property type="project" value="TreeGrafter"/>
</dbReference>
<feature type="compositionally biased region" description="Acidic residues" evidence="6">
    <location>
        <begin position="36"/>
        <end position="45"/>
    </location>
</feature>
<dbReference type="Ensembl" id="ENSSMAT00000028993.2">
    <property type="protein sequence ID" value="ENSSMAP00000028640.1"/>
    <property type="gene ID" value="ENSSMAG00000017544.2"/>
</dbReference>
<feature type="region of interest" description="Disordered" evidence="6">
    <location>
        <begin position="75"/>
        <end position="95"/>
    </location>
</feature>
<feature type="domain" description="HTH myb-type" evidence="9">
    <location>
        <begin position="313"/>
        <end position="369"/>
    </location>
</feature>
<feature type="domain" description="HTH myb-type" evidence="9">
    <location>
        <begin position="421"/>
        <end position="476"/>
    </location>
</feature>
<keyword evidence="3" id="KW-0804">Transcription</keyword>
<keyword evidence="5" id="KW-0175">Coiled coil</keyword>
<feature type="compositionally biased region" description="Basic residues" evidence="6">
    <location>
        <begin position="1304"/>
        <end position="1315"/>
    </location>
</feature>
<evidence type="ECO:0000256" key="1">
    <source>
        <dbReference type="ARBA" id="ARBA00023015"/>
    </source>
</evidence>
<reference evidence="10" key="2">
    <citation type="submission" date="2025-08" db="UniProtKB">
        <authorList>
            <consortium name="Ensembl"/>
        </authorList>
    </citation>
    <scope>IDENTIFICATION</scope>
</reference>
<dbReference type="PROSITE" id="PS51294">
    <property type="entry name" value="HTH_MYB"/>
    <property type="match status" value="3"/>
</dbReference>
<dbReference type="GO" id="GO:0042795">
    <property type="term" value="P:snRNA transcription by RNA polymerase II"/>
    <property type="evidence" value="ECO:0007669"/>
    <property type="project" value="TreeGrafter"/>
</dbReference>
<evidence type="ECO:0000259" key="9">
    <source>
        <dbReference type="PROSITE" id="PS51294"/>
    </source>
</evidence>
<feature type="region of interest" description="Disordered" evidence="6">
    <location>
        <begin position="524"/>
        <end position="604"/>
    </location>
</feature>
<accession>A0A8D3B547</accession>
<feature type="compositionally biased region" description="Basic residues" evidence="6">
    <location>
        <begin position="536"/>
        <end position="545"/>
    </location>
</feature>
<proteinExistence type="predicted"/>
<evidence type="ECO:0000256" key="3">
    <source>
        <dbReference type="ARBA" id="ARBA00023163"/>
    </source>
</evidence>
<feature type="compositionally biased region" description="Low complexity" evidence="6">
    <location>
        <begin position="960"/>
        <end position="974"/>
    </location>
</feature>
<dbReference type="PANTHER" id="PTHR46621:SF1">
    <property type="entry name" value="SNRNA-ACTIVATING PROTEIN COMPLEX SUBUNIT 4"/>
    <property type="match status" value="1"/>
</dbReference>
<evidence type="ECO:0000313" key="11">
    <source>
        <dbReference type="Proteomes" id="UP000694558"/>
    </source>
</evidence>
<evidence type="ECO:0000313" key="10">
    <source>
        <dbReference type="Ensembl" id="ENSSMAP00000028640.1"/>
    </source>
</evidence>